<keyword evidence="4 7" id="KW-0812">Transmembrane</keyword>
<evidence type="ECO:0000313" key="10">
    <source>
        <dbReference type="Proteomes" id="UP000236743"/>
    </source>
</evidence>
<dbReference type="GO" id="GO:0055085">
    <property type="term" value="P:transmembrane transport"/>
    <property type="evidence" value="ECO:0007669"/>
    <property type="project" value="InterPro"/>
</dbReference>
<feature type="transmembrane region" description="Helical" evidence="7">
    <location>
        <begin position="111"/>
        <end position="131"/>
    </location>
</feature>
<dbReference type="OrthoDB" id="9785347at2"/>
<feature type="transmembrane region" description="Helical" evidence="7">
    <location>
        <begin position="151"/>
        <end position="183"/>
    </location>
</feature>
<feature type="transmembrane region" description="Helical" evidence="7">
    <location>
        <begin position="14"/>
        <end position="37"/>
    </location>
</feature>
<evidence type="ECO:0000256" key="7">
    <source>
        <dbReference type="RuleBase" id="RU363032"/>
    </source>
</evidence>
<evidence type="ECO:0000256" key="6">
    <source>
        <dbReference type="ARBA" id="ARBA00023136"/>
    </source>
</evidence>
<keyword evidence="5 7" id="KW-1133">Transmembrane helix</keyword>
<feature type="transmembrane region" description="Helical" evidence="7">
    <location>
        <begin position="268"/>
        <end position="290"/>
    </location>
</feature>
<evidence type="ECO:0000256" key="4">
    <source>
        <dbReference type="ARBA" id="ARBA00022692"/>
    </source>
</evidence>
<evidence type="ECO:0000256" key="3">
    <source>
        <dbReference type="ARBA" id="ARBA00022475"/>
    </source>
</evidence>
<dbReference type="InterPro" id="IPR035906">
    <property type="entry name" value="MetI-like_sf"/>
</dbReference>
<feature type="domain" description="ABC transmembrane type-1" evidence="8">
    <location>
        <begin position="74"/>
        <end position="285"/>
    </location>
</feature>
<evidence type="ECO:0000256" key="1">
    <source>
        <dbReference type="ARBA" id="ARBA00004651"/>
    </source>
</evidence>
<dbReference type="SUPFAM" id="SSF161098">
    <property type="entry name" value="MetI-like"/>
    <property type="match status" value="1"/>
</dbReference>
<proteinExistence type="inferred from homology"/>
<feature type="transmembrane region" description="Helical" evidence="7">
    <location>
        <begin position="204"/>
        <end position="227"/>
    </location>
</feature>
<dbReference type="RefSeq" id="WP_103874423.1">
    <property type="nucleotide sequence ID" value="NZ_FNUY01000009.1"/>
</dbReference>
<dbReference type="GO" id="GO:0005886">
    <property type="term" value="C:plasma membrane"/>
    <property type="evidence" value="ECO:0007669"/>
    <property type="project" value="UniProtKB-SubCell"/>
</dbReference>
<dbReference type="Pfam" id="PF00528">
    <property type="entry name" value="BPD_transp_1"/>
    <property type="match status" value="1"/>
</dbReference>
<comment type="subcellular location">
    <subcellularLocation>
        <location evidence="1 7">Cell membrane</location>
        <topology evidence="1 7">Multi-pass membrane protein</topology>
    </subcellularLocation>
</comment>
<keyword evidence="6 7" id="KW-0472">Membrane</keyword>
<accession>A0A1H6CAR8</accession>
<evidence type="ECO:0000313" key="9">
    <source>
        <dbReference type="EMBL" id="SEG69755.1"/>
    </source>
</evidence>
<dbReference type="PANTHER" id="PTHR43005">
    <property type="entry name" value="BLR7065 PROTEIN"/>
    <property type="match status" value="1"/>
</dbReference>
<dbReference type="EMBL" id="FNUY01000009">
    <property type="protein sequence ID" value="SEG69755.1"/>
    <property type="molecule type" value="Genomic_DNA"/>
</dbReference>
<dbReference type="AlphaFoldDB" id="A0A1H6CAR8"/>
<keyword evidence="2 7" id="KW-0813">Transport</keyword>
<gene>
    <name evidence="9" type="ORF">SAMN04488115_109178</name>
</gene>
<dbReference type="PANTHER" id="PTHR43005:SF1">
    <property type="entry name" value="SPERMIDINE_PUTRESCINE TRANSPORT SYSTEM PERMEASE PROTEIN"/>
    <property type="match status" value="1"/>
</dbReference>
<evidence type="ECO:0000259" key="8">
    <source>
        <dbReference type="PROSITE" id="PS50928"/>
    </source>
</evidence>
<dbReference type="Gene3D" id="1.10.3720.10">
    <property type="entry name" value="MetI-like"/>
    <property type="match status" value="1"/>
</dbReference>
<protein>
    <submittedName>
        <fullName evidence="9">Multiple sugar transport system permease protein</fullName>
    </submittedName>
</protein>
<feature type="transmembrane region" description="Helical" evidence="7">
    <location>
        <begin position="78"/>
        <end position="99"/>
    </location>
</feature>
<keyword evidence="3" id="KW-1003">Cell membrane</keyword>
<evidence type="ECO:0000256" key="5">
    <source>
        <dbReference type="ARBA" id="ARBA00022989"/>
    </source>
</evidence>
<keyword evidence="9" id="KW-0762">Sugar transport</keyword>
<dbReference type="InterPro" id="IPR000515">
    <property type="entry name" value="MetI-like"/>
</dbReference>
<name>A0A1H6CAR8_9HYPH</name>
<reference evidence="9 10" key="1">
    <citation type="submission" date="2016-10" db="EMBL/GenBank/DDBJ databases">
        <authorList>
            <person name="de Groot N.N."/>
        </authorList>
    </citation>
    <scope>NUCLEOTIDE SEQUENCE [LARGE SCALE GENOMIC DNA]</scope>
    <source>
        <strain evidence="9 10">DSM 26656</strain>
    </source>
</reference>
<dbReference type="CDD" id="cd06261">
    <property type="entry name" value="TM_PBP2"/>
    <property type="match status" value="1"/>
</dbReference>
<organism evidence="9 10">
    <name type="scientific">Bosea lathyri</name>
    <dbReference type="NCBI Taxonomy" id="1036778"/>
    <lineage>
        <taxon>Bacteria</taxon>
        <taxon>Pseudomonadati</taxon>
        <taxon>Pseudomonadota</taxon>
        <taxon>Alphaproteobacteria</taxon>
        <taxon>Hyphomicrobiales</taxon>
        <taxon>Boseaceae</taxon>
        <taxon>Bosea</taxon>
    </lineage>
</organism>
<evidence type="ECO:0000256" key="2">
    <source>
        <dbReference type="ARBA" id="ARBA00022448"/>
    </source>
</evidence>
<keyword evidence="10" id="KW-1185">Reference proteome</keyword>
<dbReference type="Proteomes" id="UP000236743">
    <property type="component" value="Unassembled WGS sequence"/>
</dbReference>
<comment type="similarity">
    <text evidence="7">Belongs to the binding-protein-dependent transport system permease family.</text>
</comment>
<sequence length="298" mass="32695">MTASTSARHQRRNALLFLAPAAAVLVLIYLGPMLFAFHASFTAWIFTSPGSEDIYVGLENYSDVLMSPELWSAVRVTLIYALVSICCGLTLGTIFALLLDTQFYARSFFRSIMIIPMVITPSVIGIFWKLLYEEDSGVFNTAVRGLGLPGFSWLDLAMALPSIILMDVWQTTPFFMLVILAGLQALDRNTVDAAKVDGATALQLFRYITLPHLVPYMLIATSFRAIAAMGDFDKIWLLTGGGPGDRTTTITIFAYKTGFSAFDIGRTTAIACIFVVIVLVASSPLLLRLFRSALEDRG</sequence>
<dbReference type="PROSITE" id="PS50928">
    <property type="entry name" value="ABC_TM1"/>
    <property type="match status" value="1"/>
</dbReference>